<dbReference type="Proteomes" id="UP000054196">
    <property type="component" value="Unassembled WGS sequence"/>
</dbReference>
<dbReference type="OrthoDB" id="3247165at2759"/>
<accession>R7S0J6</accession>
<protein>
    <submittedName>
        <fullName evidence="1">Uncharacterized protein</fullName>
    </submittedName>
</protein>
<dbReference type="RefSeq" id="XP_007389397.1">
    <property type="nucleotide sequence ID" value="XM_007389335.1"/>
</dbReference>
<dbReference type="HOGENOM" id="CLU_029136_0_0_1"/>
<dbReference type="AlphaFoldDB" id="R7S0J6"/>
<dbReference type="OMA" id="TSEYVEC"/>
<reference evidence="2" key="1">
    <citation type="journal article" date="2012" name="Science">
        <title>The Paleozoic origin of enzymatic lignin decomposition reconstructed from 31 fungal genomes.</title>
        <authorList>
            <person name="Floudas D."/>
            <person name="Binder M."/>
            <person name="Riley R."/>
            <person name="Barry K."/>
            <person name="Blanchette R.A."/>
            <person name="Henrissat B."/>
            <person name="Martinez A.T."/>
            <person name="Otillar R."/>
            <person name="Spatafora J.W."/>
            <person name="Yadav J.S."/>
            <person name="Aerts A."/>
            <person name="Benoit I."/>
            <person name="Boyd A."/>
            <person name="Carlson A."/>
            <person name="Copeland A."/>
            <person name="Coutinho P.M."/>
            <person name="de Vries R.P."/>
            <person name="Ferreira P."/>
            <person name="Findley K."/>
            <person name="Foster B."/>
            <person name="Gaskell J."/>
            <person name="Glotzer D."/>
            <person name="Gorecki P."/>
            <person name="Heitman J."/>
            <person name="Hesse C."/>
            <person name="Hori C."/>
            <person name="Igarashi K."/>
            <person name="Jurgens J.A."/>
            <person name="Kallen N."/>
            <person name="Kersten P."/>
            <person name="Kohler A."/>
            <person name="Kuees U."/>
            <person name="Kumar T.K.A."/>
            <person name="Kuo A."/>
            <person name="LaButti K."/>
            <person name="Larrondo L.F."/>
            <person name="Lindquist E."/>
            <person name="Ling A."/>
            <person name="Lombard V."/>
            <person name="Lucas S."/>
            <person name="Lundell T."/>
            <person name="Martin R."/>
            <person name="McLaughlin D.J."/>
            <person name="Morgenstern I."/>
            <person name="Morin E."/>
            <person name="Murat C."/>
            <person name="Nagy L.G."/>
            <person name="Nolan M."/>
            <person name="Ohm R.A."/>
            <person name="Patyshakuliyeva A."/>
            <person name="Rokas A."/>
            <person name="Ruiz-Duenas F.J."/>
            <person name="Sabat G."/>
            <person name="Salamov A."/>
            <person name="Samejima M."/>
            <person name="Schmutz J."/>
            <person name="Slot J.C."/>
            <person name="St John F."/>
            <person name="Stenlid J."/>
            <person name="Sun H."/>
            <person name="Sun S."/>
            <person name="Syed K."/>
            <person name="Tsang A."/>
            <person name="Wiebenga A."/>
            <person name="Young D."/>
            <person name="Pisabarro A."/>
            <person name="Eastwood D.C."/>
            <person name="Martin F."/>
            <person name="Cullen D."/>
            <person name="Grigoriev I.V."/>
            <person name="Hibbett D.S."/>
        </authorList>
    </citation>
    <scope>NUCLEOTIDE SEQUENCE [LARGE SCALE GENOMIC DNA]</scope>
    <source>
        <strain evidence="2">HHB-11173 SS5</strain>
    </source>
</reference>
<evidence type="ECO:0000313" key="1">
    <source>
        <dbReference type="EMBL" id="EIN03374.1"/>
    </source>
</evidence>
<name>R7S0J6_PUNST</name>
<sequence>MRQQGMCEEDIKFRTALENLRYKACTQEDITLLKSRVAGPLPHQPKLSDPIYRGVPIITARNVHRDKINEMGAARFALDTGQELICFNSKDKWARRKDLESLRATQRAHEKTLDLIRSHNIVDPAIQKMLWDLPPCCTDNHAGSLSLCIGMPVMLKYNEATELCATNGAEATVVGWLEALSEDGHRYLDTLFIRLQNPPRVQHLPGLPENVIPIVPSSKTITCDTQAAKKPRIERKQVPILLNFAMTDFCSQGRTRPVNPVDLHNCGGFQSAYTCLSRGTSLKSTIIIQPFEESLLRGGAPGNIRREFRDLEILDHIGYLYHSGRLHKDIRGATRHALIKAYQNIYGKRSVPSQVHSALHWSSWSDKDLQPPNHWNKYSEPWFIWHRSSEEHAKVKEKFYGHQKPQNSVEQVIKRGSPDTNITDKMEKKRKFIDMMNPVDSHIFRPVGFVWDPVDWSCAYDSTLLILYNLYREIGASAFKELLPSTAPVRYLQRKMHFCINQQSQESMEIMRNDIRDYLSAMNNMEFPRHGQVPASAAAVAATFVQPKSKNALFTRSCCGNRRDKRIGTAVWYADNDLLHQSQRPPSAEIMQESISSSRWIELISHRYRPSHICSTCNKPMLETINFTDPPRMMILSLPPDNTASRTTVDKVLSMTCGLTNITWKLRGIVYFGNLHFTSRYIDSGGRIWYQDGMATRVCLQEPASTPLEEAHGAAASLLVYMHC</sequence>
<dbReference type="eggNOG" id="KOG0987">
    <property type="taxonomic scope" value="Eukaryota"/>
</dbReference>
<organism evidence="1 2">
    <name type="scientific">Punctularia strigosozonata (strain HHB-11173)</name>
    <name type="common">White-rot fungus</name>
    <dbReference type="NCBI Taxonomy" id="741275"/>
    <lineage>
        <taxon>Eukaryota</taxon>
        <taxon>Fungi</taxon>
        <taxon>Dikarya</taxon>
        <taxon>Basidiomycota</taxon>
        <taxon>Agaricomycotina</taxon>
        <taxon>Agaricomycetes</taxon>
        <taxon>Corticiales</taxon>
        <taxon>Punctulariaceae</taxon>
        <taxon>Punctularia</taxon>
    </lineage>
</organism>
<dbReference type="GeneID" id="18885806"/>
<gene>
    <name evidence="1" type="ORF">PUNSTDRAFT_78293</name>
</gene>
<keyword evidence="2" id="KW-1185">Reference proteome</keyword>
<evidence type="ECO:0000313" key="2">
    <source>
        <dbReference type="Proteomes" id="UP000054196"/>
    </source>
</evidence>
<proteinExistence type="predicted"/>
<dbReference type="KEGG" id="psq:PUNSTDRAFT_78293"/>
<dbReference type="EMBL" id="JH687598">
    <property type="protein sequence ID" value="EIN03374.1"/>
    <property type="molecule type" value="Genomic_DNA"/>
</dbReference>